<dbReference type="InParanoid" id="A0A2V0NMA9"/>
<name>A0A2V0NMA9_9CHLO</name>
<comment type="caution">
    <text evidence="2">The sequence shown here is derived from an EMBL/GenBank/DDBJ whole genome shotgun (WGS) entry which is preliminary data.</text>
</comment>
<evidence type="ECO:0000313" key="2">
    <source>
        <dbReference type="EMBL" id="GBF88614.1"/>
    </source>
</evidence>
<dbReference type="Proteomes" id="UP000247498">
    <property type="component" value="Unassembled WGS sequence"/>
</dbReference>
<accession>A0A2V0NMA9</accession>
<reference evidence="2 3" key="1">
    <citation type="journal article" date="2018" name="Sci. Rep.">
        <title>Raphidocelis subcapitata (=Pseudokirchneriella subcapitata) provides an insight into genome evolution and environmental adaptations in the Sphaeropleales.</title>
        <authorList>
            <person name="Suzuki S."/>
            <person name="Yamaguchi H."/>
            <person name="Nakajima N."/>
            <person name="Kawachi M."/>
        </authorList>
    </citation>
    <scope>NUCLEOTIDE SEQUENCE [LARGE SCALE GENOMIC DNA]</scope>
    <source>
        <strain evidence="2 3">NIES-35</strain>
    </source>
</reference>
<dbReference type="AlphaFoldDB" id="A0A2V0NMA9"/>
<organism evidence="2 3">
    <name type="scientific">Raphidocelis subcapitata</name>
    <dbReference type="NCBI Taxonomy" id="307507"/>
    <lineage>
        <taxon>Eukaryota</taxon>
        <taxon>Viridiplantae</taxon>
        <taxon>Chlorophyta</taxon>
        <taxon>core chlorophytes</taxon>
        <taxon>Chlorophyceae</taxon>
        <taxon>CS clade</taxon>
        <taxon>Sphaeropleales</taxon>
        <taxon>Selenastraceae</taxon>
        <taxon>Raphidocelis</taxon>
    </lineage>
</organism>
<feature type="region of interest" description="Disordered" evidence="1">
    <location>
        <begin position="466"/>
        <end position="506"/>
    </location>
</feature>
<gene>
    <name evidence="2" type="ORF">Rsub_01329</name>
</gene>
<proteinExistence type="predicted"/>
<evidence type="ECO:0000313" key="3">
    <source>
        <dbReference type="Proteomes" id="UP000247498"/>
    </source>
</evidence>
<dbReference type="EMBL" id="BDRX01000005">
    <property type="protein sequence ID" value="GBF88614.1"/>
    <property type="molecule type" value="Genomic_DNA"/>
</dbReference>
<feature type="compositionally biased region" description="Acidic residues" evidence="1">
    <location>
        <begin position="488"/>
        <end position="505"/>
    </location>
</feature>
<evidence type="ECO:0000256" key="1">
    <source>
        <dbReference type="SAM" id="MobiDB-lite"/>
    </source>
</evidence>
<protein>
    <submittedName>
        <fullName evidence="2">Uncharacterized protein</fullName>
    </submittedName>
</protein>
<sequence length="553" mass="55504">MVNPVDAACLAACDVLERGASFLAGPGGTEALMAMSSRARNAAAAARDAAPSPRALARLAALAAGPDPAICRMALQLICELKAGLGPSRAAAIAGHAGLAAAIAAALRDQRAGPQVVLKRRAAALAARDLLAEPAARDAFEAQPSDPLAALVELVTFPVVMEEGGPAPPPPPPAQVFGPAFAALGAFLEPQSSAEPPRRCAALDARCRGRGGGAPAGGGCALDGLRLNAIFALQPGLTVDAWHGVARFVMAAVQAYPRQDVARCLASKQLVGSLLRLVRLAPSSRGACPRGCSCGVRESELNAGYAVTARDHALGALLALMQRLNANPALAEAISSDEAALAALAAMLGPPRPDIMGDALSAYESDPGPGAPTAVACSLLMLAALGGGAAARCRIALAEGMPAAIAHLLTPSAADPRTRCAGVVLSALSLLSKLLSAQVGEEMATPFLSRGIGQAARGPLLESLRSLGSMHRGGSDSEGEGDSKGEGEGEGEEAGGSGGEEEDDGGAAAAEALFGATLSPQLRGSLAQGASMARFCHLQLHMFFNSALGQILE</sequence>
<keyword evidence="3" id="KW-1185">Reference proteome</keyword>